<keyword evidence="2" id="KW-1185">Reference proteome</keyword>
<evidence type="ECO:0000313" key="2">
    <source>
        <dbReference type="Proteomes" id="UP000224567"/>
    </source>
</evidence>
<reference evidence="1 2" key="1">
    <citation type="journal article" date="2017" name="Genome Biol.">
        <title>New reference genome sequences of hot pepper reveal the massive evolution of plant disease-resistance genes by retroduplication.</title>
        <authorList>
            <person name="Kim S."/>
            <person name="Park J."/>
            <person name="Yeom S.I."/>
            <person name="Kim Y.M."/>
            <person name="Seo E."/>
            <person name="Kim K.T."/>
            <person name="Kim M.S."/>
            <person name="Lee J.M."/>
            <person name="Cheong K."/>
            <person name="Shin H.S."/>
            <person name="Kim S.B."/>
            <person name="Han K."/>
            <person name="Lee J."/>
            <person name="Park M."/>
            <person name="Lee H.A."/>
            <person name="Lee H.Y."/>
            <person name="Lee Y."/>
            <person name="Oh S."/>
            <person name="Lee J.H."/>
            <person name="Choi E."/>
            <person name="Choi E."/>
            <person name="Lee S.E."/>
            <person name="Jeon J."/>
            <person name="Kim H."/>
            <person name="Choi G."/>
            <person name="Song H."/>
            <person name="Lee J."/>
            <person name="Lee S.C."/>
            <person name="Kwon J.K."/>
            <person name="Lee H.Y."/>
            <person name="Koo N."/>
            <person name="Hong Y."/>
            <person name="Kim R.W."/>
            <person name="Kang W.H."/>
            <person name="Huh J.H."/>
            <person name="Kang B.C."/>
            <person name="Yang T.J."/>
            <person name="Lee Y.H."/>
            <person name="Bennetzen J.L."/>
            <person name="Choi D."/>
        </authorList>
    </citation>
    <scope>NUCLEOTIDE SEQUENCE [LARGE SCALE GENOMIC DNA]</scope>
    <source>
        <strain evidence="2">cv. PBC81</strain>
    </source>
</reference>
<gene>
    <name evidence="1" type="ORF">CQW23_07095</name>
</gene>
<name>A0A2G2X595_CAPBA</name>
<accession>A0A2G2X595</accession>
<protein>
    <submittedName>
        <fullName evidence="1">Uncharacterized protein</fullName>
    </submittedName>
</protein>
<proteinExistence type="predicted"/>
<dbReference type="EMBL" id="MLFT02000003">
    <property type="protein sequence ID" value="PHT52633.1"/>
    <property type="molecule type" value="Genomic_DNA"/>
</dbReference>
<dbReference type="OrthoDB" id="2381924at2759"/>
<reference evidence="2" key="2">
    <citation type="journal article" date="2017" name="J. Anim. Genet.">
        <title>Multiple reference genome sequences of hot pepper reveal the massive evolution of plant disease resistance genes by retroduplication.</title>
        <authorList>
            <person name="Kim S."/>
            <person name="Park J."/>
            <person name="Yeom S.-I."/>
            <person name="Kim Y.-M."/>
            <person name="Seo E."/>
            <person name="Kim K.-T."/>
            <person name="Kim M.-S."/>
            <person name="Lee J.M."/>
            <person name="Cheong K."/>
            <person name="Shin H.-S."/>
            <person name="Kim S.-B."/>
            <person name="Han K."/>
            <person name="Lee J."/>
            <person name="Park M."/>
            <person name="Lee H.-A."/>
            <person name="Lee H.-Y."/>
            <person name="Lee Y."/>
            <person name="Oh S."/>
            <person name="Lee J.H."/>
            <person name="Choi E."/>
            <person name="Choi E."/>
            <person name="Lee S.E."/>
            <person name="Jeon J."/>
            <person name="Kim H."/>
            <person name="Choi G."/>
            <person name="Song H."/>
            <person name="Lee J."/>
            <person name="Lee S.-C."/>
            <person name="Kwon J.-K."/>
            <person name="Lee H.-Y."/>
            <person name="Koo N."/>
            <person name="Hong Y."/>
            <person name="Kim R.W."/>
            <person name="Kang W.-H."/>
            <person name="Huh J.H."/>
            <person name="Kang B.-C."/>
            <person name="Yang T.-J."/>
            <person name="Lee Y.-H."/>
            <person name="Bennetzen J.L."/>
            <person name="Choi D."/>
        </authorList>
    </citation>
    <scope>NUCLEOTIDE SEQUENCE [LARGE SCALE GENOMIC DNA]</scope>
    <source>
        <strain evidence="2">cv. PBC81</strain>
    </source>
</reference>
<sequence length="81" mass="8860">MKLSRKVDIPTRWNTTYDMLAGAMEHKVILTEAYNESIIVDVHDVVDDIVIDDVVIDSGGGRGGDSDENDLTDIIGLLAKT</sequence>
<comment type="caution">
    <text evidence="1">The sequence shown here is derived from an EMBL/GenBank/DDBJ whole genome shotgun (WGS) entry which is preliminary data.</text>
</comment>
<organism evidence="1 2">
    <name type="scientific">Capsicum baccatum</name>
    <name type="common">Peruvian pepper</name>
    <dbReference type="NCBI Taxonomy" id="33114"/>
    <lineage>
        <taxon>Eukaryota</taxon>
        <taxon>Viridiplantae</taxon>
        <taxon>Streptophyta</taxon>
        <taxon>Embryophyta</taxon>
        <taxon>Tracheophyta</taxon>
        <taxon>Spermatophyta</taxon>
        <taxon>Magnoliopsida</taxon>
        <taxon>eudicotyledons</taxon>
        <taxon>Gunneridae</taxon>
        <taxon>Pentapetalae</taxon>
        <taxon>asterids</taxon>
        <taxon>lamiids</taxon>
        <taxon>Solanales</taxon>
        <taxon>Solanaceae</taxon>
        <taxon>Solanoideae</taxon>
        <taxon>Capsiceae</taxon>
        <taxon>Capsicum</taxon>
    </lineage>
</organism>
<evidence type="ECO:0000313" key="1">
    <source>
        <dbReference type="EMBL" id="PHT52633.1"/>
    </source>
</evidence>
<dbReference type="Proteomes" id="UP000224567">
    <property type="component" value="Unassembled WGS sequence"/>
</dbReference>
<dbReference type="AlphaFoldDB" id="A0A2G2X595"/>